<dbReference type="InterPro" id="IPR023171">
    <property type="entry name" value="Na/H_antiporter_dom_sf"/>
</dbReference>
<keyword evidence="6" id="KW-0915">Sodium</keyword>
<evidence type="ECO:0000256" key="1">
    <source>
        <dbReference type="ARBA" id="ARBA00004429"/>
    </source>
</evidence>
<evidence type="ECO:0000313" key="8">
    <source>
        <dbReference type="Proteomes" id="UP000264071"/>
    </source>
</evidence>
<evidence type="ECO:0000313" key="7">
    <source>
        <dbReference type="EMBL" id="HCT55736.1"/>
    </source>
</evidence>
<dbReference type="Gene3D" id="1.20.1530.10">
    <property type="entry name" value="Na+/H+ antiporter like domain"/>
    <property type="match status" value="1"/>
</dbReference>
<comment type="catalytic activity">
    <reaction evidence="6">
        <text>Na(+)(in) + 2 H(+)(out) = Na(+)(out) + 2 H(+)(in)</text>
        <dbReference type="Rhea" id="RHEA:29251"/>
        <dbReference type="ChEBI" id="CHEBI:15378"/>
        <dbReference type="ChEBI" id="CHEBI:29101"/>
    </reaction>
</comment>
<keyword evidence="6" id="KW-0813">Transport</keyword>
<feature type="transmembrane region" description="Helical" evidence="6">
    <location>
        <begin position="57"/>
        <end position="76"/>
    </location>
</feature>
<evidence type="ECO:0000256" key="3">
    <source>
        <dbReference type="ARBA" id="ARBA00022692"/>
    </source>
</evidence>
<comment type="similarity">
    <text evidence="6">Belongs to the NhaA Na(+)/H(+) (TC 2.A.33) antiporter family.</text>
</comment>
<reference evidence="7 8" key="1">
    <citation type="journal article" date="2018" name="Nat. Biotechnol.">
        <title>A standardized bacterial taxonomy based on genome phylogeny substantially revises the tree of life.</title>
        <authorList>
            <person name="Parks D.H."/>
            <person name="Chuvochina M."/>
            <person name="Waite D.W."/>
            <person name="Rinke C."/>
            <person name="Skarshewski A."/>
            <person name="Chaumeil P.A."/>
            <person name="Hugenholtz P."/>
        </authorList>
    </citation>
    <scope>NUCLEOTIDE SEQUENCE [LARGE SCALE GENOMIC DNA]</scope>
    <source>
        <strain evidence="7">UBA8844</strain>
    </source>
</reference>
<feature type="transmembrane region" description="Helical" evidence="6">
    <location>
        <begin position="177"/>
        <end position="195"/>
    </location>
</feature>
<comment type="caution">
    <text evidence="7">The sequence shown here is derived from an EMBL/GenBank/DDBJ whole genome shotgun (WGS) entry which is preliminary data.</text>
</comment>
<protein>
    <recommendedName>
        <fullName evidence="6">Na(+)/H(+) antiporter NhaA</fullName>
    </recommendedName>
    <alternativeName>
        <fullName evidence="6">Sodium/proton antiporter NhaA</fullName>
    </alternativeName>
</protein>
<feature type="transmembrane region" description="Helical" evidence="6">
    <location>
        <begin position="150"/>
        <end position="171"/>
    </location>
</feature>
<evidence type="ECO:0000256" key="2">
    <source>
        <dbReference type="ARBA" id="ARBA00022475"/>
    </source>
</evidence>
<name>A0A3D4V3R2_9BACT</name>
<keyword evidence="6" id="KW-0050">Antiport</keyword>
<dbReference type="HAMAP" id="MF_01844">
    <property type="entry name" value="NhaA"/>
    <property type="match status" value="1"/>
</dbReference>
<comment type="function">
    <text evidence="6">Na(+)/H(+) antiporter that extrudes sodium in exchange for external protons.</text>
</comment>
<evidence type="ECO:0000256" key="5">
    <source>
        <dbReference type="ARBA" id="ARBA00023136"/>
    </source>
</evidence>
<keyword evidence="2 6" id="KW-1003">Cell membrane</keyword>
<dbReference type="NCBIfam" id="NF007111">
    <property type="entry name" value="PRK09560.1"/>
    <property type="match status" value="1"/>
</dbReference>
<feature type="transmembrane region" description="Helical" evidence="6">
    <location>
        <begin position="320"/>
        <end position="345"/>
    </location>
</feature>
<feature type="transmembrane region" description="Helical" evidence="6">
    <location>
        <begin position="97"/>
        <end position="118"/>
    </location>
</feature>
<keyword evidence="3 6" id="KW-0812">Transmembrane</keyword>
<evidence type="ECO:0000256" key="4">
    <source>
        <dbReference type="ARBA" id="ARBA00022989"/>
    </source>
</evidence>
<dbReference type="EMBL" id="DPIY01000001">
    <property type="protein sequence ID" value="HCT55736.1"/>
    <property type="molecule type" value="Genomic_DNA"/>
</dbReference>
<dbReference type="InterPro" id="IPR004670">
    <property type="entry name" value="NhaA"/>
</dbReference>
<dbReference type="GO" id="GO:0015385">
    <property type="term" value="F:sodium:proton antiporter activity"/>
    <property type="evidence" value="ECO:0007669"/>
    <property type="project" value="UniProtKB-UniRule"/>
</dbReference>
<accession>A0A3D4V3R2</accession>
<feature type="transmembrane region" description="Helical" evidence="6">
    <location>
        <begin position="124"/>
        <end position="143"/>
    </location>
</feature>
<feature type="transmembrane region" description="Helical" evidence="6">
    <location>
        <begin position="255"/>
        <end position="272"/>
    </location>
</feature>
<comment type="subcellular location">
    <subcellularLocation>
        <location evidence="1">Cell inner membrane</location>
        <topology evidence="1">Multi-pass membrane protein</topology>
    </subcellularLocation>
    <subcellularLocation>
        <location evidence="6">Cell membrane</location>
        <topology evidence="6">Multi-pass membrane protein</topology>
    </subcellularLocation>
</comment>
<dbReference type="PANTHER" id="PTHR30341">
    <property type="entry name" value="SODIUM ION/PROTON ANTIPORTER NHAA-RELATED"/>
    <property type="match status" value="1"/>
</dbReference>
<proteinExistence type="inferred from homology"/>
<organism evidence="7 8">
    <name type="scientific">Gemmatimonas aurantiaca</name>
    <dbReference type="NCBI Taxonomy" id="173480"/>
    <lineage>
        <taxon>Bacteria</taxon>
        <taxon>Pseudomonadati</taxon>
        <taxon>Gemmatimonadota</taxon>
        <taxon>Gemmatimonadia</taxon>
        <taxon>Gemmatimonadales</taxon>
        <taxon>Gemmatimonadaceae</taxon>
        <taxon>Gemmatimonas</taxon>
    </lineage>
</organism>
<dbReference type="Pfam" id="PF06965">
    <property type="entry name" value="Na_H_antiport_1"/>
    <property type="match status" value="1"/>
</dbReference>
<dbReference type="GO" id="GO:0006885">
    <property type="term" value="P:regulation of pH"/>
    <property type="evidence" value="ECO:0007669"/>
    <property type="project" value="UniProtKB-UniRule"/>
</dbReference>
<dbReference type="Proteomes" id="UP000264071">
    <property type="component" value="Unassembled WGS sequence"/>
</dbReference>
<gene>
    <name evidence="6 7" type="primary">nhaA</name>
    <name evidence="7" type="ORF">DGD08_00845</name>
</gene>
<keyword evidence="6" id="KW-0406">Ion transport</keyword>
<feature type="transmembrane region" description="Helical" evidence="6">
    <location>
        <begin position="357"/>
        <end position="378"/>
    </location>
</feature>
<dbReference type="AlphaFoldDB" id="A0A3D4V3R2"/>
<feature type="transmembrane region" description="Helical" evidence="6">
    <location>
        <begin position="207"/>
        <end position="235"/>
    </location>
</feature>
<keyword evidence="5 6" id="KW-0472">Membrane</keyword>
<feature type="transmembrane region" description="Helical" evidence="6">
    <location>
        <begin position="21"/>
        <end position="37"/>
    </location>
</feature>
<keyword evidence="4 6" id="KW-1133">Transmembrane helix</keyword>
<evidence type="ECO:0000256" key="6">
    <source>
        <dbReference type="HAMAP-Rule" id="MF_01844"/>
    </source>
</evidence>
<feature type="transmembrane region" description="Helical" evidence="6">
    <location>
        <begin position="284"/>
        <end position="308"/>
    </location>
</feature>
<dbReference type="PANTHER" id="PTHR30341:SF0">
    <property type="entry name" value="NA(+)_H(+) ANTIPORTER NHAA"/>
    <property type="match status" value="1"/>
</dbReference>
<dbReference type="NCBIfam" id="TIGR00773">
    <property type="entry name" value="NhaA"/>
    <property type="match status" value="1"/>
</dbReference>
<keyword evidence="6" id="KW-0739">Sodium transport</keyword>
<dbReference type="OMA" id="AMIWANS"/>
<sequence>MNADSHDGLISAAPLKPSQSLSGLLLLAATIVAMIWANSDARDSYHALWELPIGGMSLHHVINDALMALFFLMVGLEIKHELQDGALASVRQAALPIVGAIGGMLVPAAIYTAIAVGSPAARGWGIPMATDIAFALGVMALLGDRVPAGLRIFLAALAIADDIGAVLVIGLFYTSHIAIGALAAVLALVGLLLVCNKRGVRSPWPYIALGLLLWVAVYKSGVHASIAGVLLAFTIPARGNSSVEQTLEHALQFPVSYGVVPLFALANAGVALPHDLGALMASTAAVATAAGLLIGKPIGIAGAAWIAVRMRWASLPTGATWLGLIGVSLLGGIGFTMSLFVAALAFGTSAHLDAAKLGVLSGSLCAGALGAALLILGARPPARPTTPEFT</sequence>
<dbReference type="GO" id="GO:0005886">
    <property type="term" value="C:plasma membrane"/>
    <property type="evidence" value="ECO:0007669"/>
    <property type="project" value="UniProtKB-SubCell"/>
</dbReference>